<dbReference type="RefSeq" id="WP_129186201.1">
    <property type="nucleotide sequence ID" value="NZ_CP035493.1"/>
</dbReference>
<evidence type="ECO:0000313" key="4">
    <source>
        <dbReference type="Proteomes" id="UP000292118"/>
    </source>
</evidence>
<feature type="compositionally biased region" description="Pro residues" evidence="2">
    <location>
        <begin position="122"/>
        <end position="142"/>
    </location>
</feature>
<dbReference type="AlphaFoldDB" id="A0A4P6F3N2"/>
<dbReference type="OrthoDB" id="4773434at2"/>
<proteinExistence type="predicted"/>
<gene>
    <name evidence="3" type="ORF">ET471_01000</name>
</gene>
<dbReference type="InterPro" id="IPR000424">
    <property type="entry name" value="Primosome_PriB/ssb"/>
</dbReference>
<dbReference type="Proteomes" id="UP000292118">
    <property type="component" value="Chromosome"/>
</dbReference>
<evidence type="ECO:0000256" key="2">
    <source>
        <dbReference type="SAM" id="MobiDB-lite"/>
    </source>
</evidence>
<dbReference type="Pfam" id="PF00436">
    <property type="entry name" value="SSB"/>
    <property type="match status" value="1"/>
</dbReference>
<dbReference type="Gene3D" id="2.40.50.140">
    <property type="entry name" value="Nucleic acid-binding proteins"/>
    <property type="match status" value="1"/>
</dbReference>
<organism evidence="3 4">
    <name type="scientific">Xylanimonas protaetiae</name>
    <dbReference type="NCBI Taxonomy" id="2509457"/>
    <lineage>
        <taxon>Bacteria</taxon>
        <taxon>Bacillati</taxon>
        <taxon>Actinomycetota</taxon>
        <taxon>Actinomycetes</taxon>
        <taxon>Micrococcales</taxon>
        <taxon>Promicromonosporaceae</taxon>
        <taxon>Xylanimonas</taxon>
    </lineage>
</organism>
<reference evidence="3 4" key="1">
    <citation type="submission" date="2019-01" db="EMBL/GenBank/DDBJ databases">
        <title>Genome sequencing of strain FW10M-9.</title>
        <authorList>
            <person name="Heo J."/>
            <person name="Kim S.-J."/>
            <person name="Kim J.-S."/>
            <person name="Hong S.-B."/>
            <person name="Kwon S.-W."/>
        </authorList>
    </citation>
    <scope>NUCLEOTIDE SEQUENCE [LARGE SCALE GENOMIC DNA]</scope>
    <source>
        <strain evidence="3 4">FW10M-9</strain>
    </source>
</reference>
<feature type="region of interest" description="Disordered" evidence="2">
    <location>
        <begin position="117"/>
        <end position="142"/>
    </location>
</feature>
<keyword evidence="1" id="KW-0238">DNA-binding</keyword>
<protein>
    <recommendedName>
        <fullName evidence="5">Single-stranded DNA-binding protein</fullName>
    </recommendedName>
</protein>
<keyword evidence="4" id="KW-1185">Reference proteome</keyword>
<accession>A0A4P6F3N2</accession>
<sequence length="142" mass="15900">MSIPTRQCIVGEVASRPEWSRTVTGSKRLYARITVTARRRLPDGTYSDPQTTTHALVMFGGVAERSRTRLRQGDFIVAAGYVRANTTGNGEEFVARWWGHEARHTEYTVTRTPTRVRLPFRPRTPTPPPVPRFVAPDPAPAA</sequence>
<evidence type="ECO:0000256" key="1">
    <source>
        <dbReference type="ARBA" id="ARBA00023125"/>
    </source>
</evidence>
<dbReference type="EMBL" id="CP035493">
    <property type="protein sequence ID" value="QAY68799.1"/>
    <property type="molecule type" value="Genomic_DNA"/>
</dbReference>
<evidence type="ECO:0000313" key="3">
    <source>
        <dbReference type="EMBL" id="QAY68799.1"/>
    </source>
</evidence>
<evidence type="ECO:0008006" key="5">
    <source>
        <dbReference type="Google" id="ProtNLM"/>
    </source>
</evidence>
<dbReference type="KEGG" id="xya:ET471_01000"/>
<dbReference type="InterPro" id="IPR012340">
    <property type="entry name" value="NA-bd_OB-fold"/>
</dbReference>
<name>A0A4P6F3N2_9MICO</name>
<dbReference type="SUPFAM" id="SSF50249">
    <property type="entry name" value="Nucleic acid-binding proteins"/>
    <property type="match status" value="1"/>
</dbReference>
<dbReference type="GO" id="GO:0003697">
    <property type="term" value="F:single-stranded DNA binding"/>
    <property type="evidence" value="ECO:0007669"/>
    <property type="project" value="InterPro"/>
</dbReference>